<evidence type="ECO:0000256" key="3">
    <source>
        <dbReference type="ARBA" id="ARBA00012954"/>
    </source>
</evidence>
<feature type="binding site" evidence="9">
    <location>
        <position position="244"/>
    </location>
    <ligand>
        <name>substrate</name>
    </ligand>
</feature>
<feature type="binding site" evidence="10">
    <location>
        <position position="34"/>
    </location>
    <ligand>
        <name>NAD(+)</name>
        <dbReference type="ChEBI" id="CHEBI:57540"/>
    </ligand>
</feature>
<comment type="similarity">
    <text evidence="2 7">Belongs to the UDP-glucose/GDP-mannose dehydrogenase family.</text>
</comment>
<evidence type="ECO:0000256" key="4">
    <source>
        <dbReference type="ARBA" id="ARBA00023002"/>
    </source>
</evidence>
<keyword evidence="13" id="KW-1185">Reference proteome</keyword>
<dbReference type="SUPFAM" id="SSF51735">
    <property type="entry name" value="NAD(P)-binding Rossmann-fold domains"/>
    <property type="match status" value="1"/>
</dbReference>
<dbReference type="InterPro" id="IPR028357">
    <property type="entry name" value="UDPglc_DH_bac"/>
</dbReference>
<dbReference type="PANTHER" id="PTHR43750:SF2">
    <property type="entry name" value="UDP-GLUCOSE 6-DEHYDROGENASE"/>
    <property type="match status" value="1"/>
</dbReference>
<dbReference type="Gene3D" id="1.20.5.100">
    <property type="entry name" value="Cytochrome c1, transmembrane anchor, C-terminal"/>
    <property type="match status" value="1"/>
</dbReference>
<name>A0AAW6U9Z5_9MOLU</name>
<accession>A0AAW6U9Z5</accession>
<comment type="catalytic activity">
    <reaction evidence="6 7">
        <text>UDP-alpha-D-glucose + 2 NAD(+) + H2O = UDP-alpha-D-glucuronate + 2 NADH + 3 H(+)</text>
        <dbReference type="Rhea" id="RHEA:23596"/>
        <dbReference type="ChEBI" id="CHEBI:15377"/>
        <dbReference type="ChEBI" id="CHEBI:15378"/>
        <dbReference type="ChEBI" id="CHEBI:57540"/>
        <dbReference type="ChEBI" id="CHEBI:57945"/>
        <dbReference type="ChEBI" id="CHEBI:58052"/>
        <dbReference type="ChEBI" id="CHEBI:58885"/>
        <dbReference type="EC" id="1.1.1.22"/>
    </reaction>
</comment>
<feature type="binding site" evidence="10">
    <location>
        <position position="305"/>
    </location>
    <ligand>
        <name>NAD(+)</name>
        <dbReference type="ChEBI" id="CHEBI:57540"/>
    </ligand>
</feature>
<comment type="pathway">
    <text evidence="1">Nucleotide-sugar biosynthesis; UDP-alpha-D-glucuronate biosynthesis; UDP-alpha-D-glucuronate from UDP-alpha-D-glucose: step 1/1.</text>
</comment>
<gene>
    <name evidence="12" type="ORF">QJ521_08195</name>
</gene>
<protein>
    <recommendedName>
        <fullName evidence="3 7">UDP-glucose 6-dehydrogenase</fullName>
        <ecNumber evidence="3 7">1.1.1.22</ecNumber>
    </recommendedName>
</protein>
<feature type="binding site" evidence="9">
    <location>
        <begin position="137"/>
        <end position="140"/>
    </location>
    <ligand>
        <name>substrate</name>
    </ligand>
</feature>
<dbReference type="Pfam" id="PF03721">
    <property type="entry name" value="UDPG_MGDP_dh_N"/>
    <property type="match status" value="1"/>
</dbReference>
<dbReference type="SMART" id="SM00984">
    <property type="entry name" value="UDPG_MGDP_dh_C"/>
    <property type="match status" value="1"/>
</dbReference>
<feature type="active site" description="Nucleophile" evidence="8">
    <location>
        <position position="247"/>
    </location>
</feature>
<sequence>MKILICGAGYVGLANALMLSSKHQVSIYEIDKKRVSDISANDYSILDERNLEDLPIVNSNISVTDKNDSVNYDYVIIALPTDSTENGRLDVSNIIDFIGNHKKTQPNSIYIVKSTLPIGGSKKILDSVGEFIYAPEFLREGTAVHDAFYPSRIIIGGTNELALKASELLSKCVLNQPEIILTNYREAECIKLFSNTYLAMRIAFFNELDTFMMNENLDSRTIIHGMGLDDRIGLFYNNPSFGFGGYCLPKDTEEVINSLNTKLISQINNSNSYRIENIINHILKCGYKKIGVYKLSSKTGSKGIRNSSTIILIDALKKHGIEIYVYDPENQTINDWIRVESTKKLFEITDIVIANRIDDSIKKYKDKIFTRDIFSCN</sequence>
<dbReference type="InterPro" id="IPR014026">
    <property type="entry name" value="UDP-Glc/GDP-Man_DH_dimer"/>
</dbReference>
<dbReference type="SUPFAM" id="SSF48179">
    <property type="entry name" value="6-phosphogluconate dehydrogenase C-terminal domain-like"/>
    <property type="match status" value="1"/>
</dbReference>
<dbReference type="InterPro" id="IPR036291">
    <property type="entry name" value="NAD(P)-bd_dom_sf"/>
</dbReference>
<dbReference type="PANTHER" id="PTHR43750">
    <property type="entry name" value="UDP-GLUCOSE 6-DEHYDROGENASE TUAD"/>
    <property type="match status" value="1"/>
</dbReference>
<dbReference type="GO" id="GO:0003979">
    <property type="term" value="F:UDP-glucose 6-dehydrogenase activity"/>
    <property type="evidence" value="ECO:0007669"/>
    <property type="project" value="UniProtKB-EC"/>
</dbReference>
<dbReference type="Gene3D" id="3.40.50.720">
    <property type="entry name" value="NAD(P)-binding Rossmann-like Domain"/>
    <property type="match status" value="2"/>
</dbReference>
<evidence type="ECO:0000256" key="8">
    <source>
        <dbReference type="PIRSR" id="PIRSR500134-1"/>
    </source>
</evidence>
<dbReference type="GO" id="GO:0051287">
    <property type="term" value="F:NAD binding"/>
    <property type="evidence" value="ECO:0007669"/>
    <property type="project" value="InterPro"/>
</dbReference>
<dbReference type="SUPFAM" id="SSF52413">
    <property type="entry name" value="UDP-glucose/GDP-mannose dehydrogenase C-terminal domain"/>
    <property type="match status" value="1"/>
</dbReference>
<feature type="domain" description="UDP-glucose/GDP-mannose dehydrogenase C-terminal" evidence="11">
    <location>
        <begin position="291"/>
        <end position="376"/>
    </location>
</feature>
<dbReference type="InterPro" id="IPR001732">
    <property type="entry name" value="UDP-Glc/GDP-Man_DH_N"/>
</dbReference>
<evidence type="ECO:0000256" key="7">
    <source>
        <dbReference type="PIRNR" id="PIRNR000124"/>
    </source>
</evidence>
<evidence type="ECO:0000259" key="11">
    <source>
        <dbReference type="SMART" id="SM00984"/>
    </source>
</evidence>
<dbReference type="EC" id="1.1.1.22" evidence="3 7"/>
<feature type="binding site" evidence="9">
    <location>
        <begin position="236"/>
        <end position="240"/>
    </location>
    <ligand>
        <name>substrate</name>
    </ligand>
</feature>
<feature type="binding site" evidence="10">
    <location>
        <position position="250"/>
    </location>
    <ligand>
        <name>NAD(+)</name>
        <dbReference type="ChEBI" id="CHEBI:57540"/>
    </ligand>
</feature>
<feature type="binding site" evidence="9">
    <location>
        <position position="298"/>
    </location>
    <ligand>
        <name>substrate</name>
    </ligand>
</feature>
<dbReference type="PIRSF" id="PIRSF000124">
    <property type="entry name" value="UDPglc_GDPman_dh"/>
    <property type="match status" value="1"/>
</dbReference>
<dbReference type="InterPro" id="IPR014027">
    <property type="entry name" value="UDP-Glc/GDP-Man_DH_C"/>
</dbReference>
<dbReference type="InterPro" id="IPR008927">
    <property type="entry name" value="6-PGluconate_DH-like_C_sf"/>
</dbReference>
<dbReference type="InterPro" id="IPR017476">
    <property type="entry name" value="UDP-Glc/GDP-Man"/>
</dbReference>
<reference evidence="12" key="1">
    <citation type="submission" date="2023-05" db="EMBL/GenBank/DDBJ databases">
        <title>Mariniplasma microaerophilum sp. nov., a novel anaerobic mollicute isolated from terrestrial mud volcano, Taman Peninsula, Russia.</title>
        <authorList>
            <person name="Khomyakova M.A."/>
            <person name="Merkel A.Y."/>
            <person name="Slobodkin A.I."/>
        </authorList>
    </citation>
    <scope>NUCLEOTIDE SEQUENCE</scope>
    <source>
        <strain evidence="12">M4Ah</strain>
    </source>
</reference>
<evidence type="ECO:0000256" key="10">
    <source>
        <dbReference type="PIRSR" id="PIRSR500134-3"/>
    </source>
</evidence>
<dbReference type="PIRSF" id="PIRSF500134">
    <property type="entry name" value="UDPglc_DH_bac"/>
    <property type="match status" value="1"/>
</dbReference>
<dbReference type="RefSeq" id="WP_282839978.1">
    <property type="nucleotide sequence ID" value="NZ_JASCXW010000033.1"/>
</dbReference>
<keyword evidence="4 7" id="KW-0560">Oxidoreductase</keyword>
<proteinExistence type="inferred from homology"/>
<dbReference type="EMBL" id="JASCXW010000033">
    <property type="protein sequence ID" value="MDI6453545.1"/>
    <property type="molecule type" value="Genomic_DNA"/>
</dbReference>
<dbReference type="GO" id="GO:0000271">
    <property type="term" value="P:polysaccharide biosynthetic process"/>
    <property type="evidence" value="ECO:0007669"/>
    <property type="project" value="InterPro"/>
</dbReference>
<evidence type="ECO:0000313" key="13">
    <source>
        <dbReference type="Proteomes" id="UP001431532"/>
    </source>
</evidence>
<feature type="binding site" evidence="10">
    <location>
        <position position="81"/>
    </location>
    <ligand>
        <name>NAD(+)</name>
        <dbReference type="ChEBI" id="CHEBI:57540"/>
    </ligand>
</feature>
<evidence type="ECO:0000256" key="2">
    <source>
        <dbReference type="ARBA" id="ARBA00006601"/>
    </source>
</evidence>
<dbReference type="AlphaFoldDB" id="A0AAW6U9Z5"/>
<feature type="binding site" evidence="10">
    <location>
        <position position="115"/>
    </location>
    <ligand>
        <name>NAD(+)</name>
        <dbReference type="ChEBI" id="CHEBI:57540"/>
    </ligand>
</feature>
<dbReference type="NCBIfam" id="TIGR03026">
    <property type="entry name" value="NDP-sugDHase"/>
    <property type="match status" value="1"/>
</dbReference>
<feature type="binding site" evidence="9">
    <location>
        <position position="191"/>
    </location>
    <ligand>
        <name>substrate</name>
    </ligand>
</feature>
<comment type="caution">
    <text evidence="12">The sequence shown here is derived from an EMBL/GenBank/DDBJ whole genome shotgun (WGS) entry which is preliminary data.</text>
</comment>
<evidence type="ECO:0000256" key="1">
    <source>
        <dbReference type="ARBA" id="ARBA00004701"/>
    </source>
</evidence>
<evidence type="ECO:0000313" key="12">
    <source>
        <dbReference type="EMBL" id="MDI6453545.1"/>
    </source>
</evidence>
<evidence type="ECO:0000256" key="9">
    <source>
        <dbReference type="PIRSR" id="PIRSR500134-2"/>
    </source>
</evidence>
<dbReference type="Proteomes" id="UP001431532">
    <property type="component" value="Unassembled WGS sequence"/>
</dbReference>
<feature type="binding site" evidence="10">
    <location>
        <position position="140"/>
    </location>
    <ligand>
        <name>NAD(+)</name>
        <dbReference type="ChEBI" id="CHEBI:57540"/>
    </ligand>
</feature>
<keyword evidence="5 7" id="KW-0520">NAD</keyword>
<evidence type="ECO:0000256" key="6">
    <source>
        <dbReference type="ARBA" id="ARBA00047473"/>
    </source>
</evidence>
<organism evidence="12 13">
    <name type="scientific">Peloplasma aerotolerans</name>
    <dbReference type="NCBI Taxonomy" id="3044389"/>
    <lineage>
        <taxon>Bacteria</taxon>
        <taxon>Bacillati</taxon>
        <taxon>Mycoplasmatota</taxon>
        <taxon>Mollicutes</taxon>
        <taxon>Acholeplasmatales</taxon>
        <taxon>Acholeplasmataceae</taxon>
        <taxon>Peloplasma</taxon>
    </lineage>
</organism>
<dbReference type="Pfam" id="PF00984">
    <property type="entry name" value="UDPG_MGDP_dh"/>
    <property type="match status" value="1"/>
</dbReference>
<evidence type="ECO:0000256" key="5">
    <source>
        <dbReference type="ARBA" id="ARBA00023027"/>
    </source>
</evidence>
<dbReference type="InterPro" id="IPR036220">
    <property type="entry name" value="UDP-Glc/GDP-Man_DH_C_sf"/>
</dbReference>